<dbReference type="HOGENOM" id="CLU_1109917_0_0_9"/>
<dbReference type="eggNOG" id="COG3209">
    <property type="taxonomic scope" value="Bacteria"/>
</dbReference>
<reference evidence="2 3" key="1">
    <citation type="journal article" date="2013" name="Genome Announc.">
        <title>Complete Genome Sequence of the Solvent Producer Clostridium saccharobutylicum NCP262 (DSM 13864).</title>
        <authorList>
            <person name="Poehlein A."/>
            <person name="Hartwich K."/>
            <person name="Krabben P."/>
            <person name="Ehrenreich A."/>
            <person name="Liebl W."/>
            <person name="Durre P."/>
            <person name="Gottschalk G."/>
            <person name="Daniel R."/>
        </authorList>
    </citation>
    <scope>NUCLEOTIDE SEQUENCE [LARGE SCALE GENOMIC DNA]</scope>
    <source>
        <strain evidence="2">DSM 13864</strain>
    </source>
</reference>
<evidence type="ECO:0000259" key="1">
    <source>
        <dbReference type="Pfam" id="PF14411"/>
    </source>
</evidence>
<organism evidence="2 3">
    <name type="scientific">Clostridium saccharobutylicum DSM 13864</name>
    <dbReference type="NCBI Taxonomy" id="1345695"/>
    <lineage>
        <taxon>Bacteria</taxon>
        <taxon>Bacillati</taxon>
        <taxon>Bacillota</taxon>
        <taxon>Clostridia</taxon>
        <taxon>Eubacteriales</taxon>
        <taxon>Clostridiaceae</taxon>
        <taxon>Clostridium</taxon>
    </lineage>
</organism>
<dbReference type="InterPro" id="IPR026834">
    <property type="entry name" value="LHH"/>
</dbReference>
<feature type="domain" description="LHH" evidence="1">
    <location>
        <begin position="168"/>
        <end position="249"/>
    </location>
</feature>
<dbReference type="AlphaFoldDB" id="U5MY94"/>
<dbReference type="KEGG" id="csb:CLSA_c36500"/>
<sequence length="250" mass="28580">MNTAQDIIEQLNDANTFDSVAETIASGVNDVTADYSTHEDAAASFQAEQQNGTWIETVPAYEQEPWVETYPAPENTEPQIESFPAIQDEAPTITVFPHAKSQIPSIETFPTNKPKSIDDFILNIISNYKPVNYTGTTKVNGKVIDISRRVYQYDDIDWNRVDIESGLNNKQLAQKGFAPYANDGTKIELHHLLQMEPGTMVEISASLHDEYNKILHQWVKSGESFRNDTTKDKQYNNFKRKYWRWRAKNL</sequence>
<name>U5MY94_CLOSA</name>
<keyword evidence="3" id="KW-1185">Reference proteome</keyword>
<evidence type="ECO:0000313" key="3">
    <source>
        <dbReference type="Proteomes" id="UP000017118"/>
    </source>
</evidence>
<dbReference type="Proteomes" id="UP000017118">
    <property type="component" value="Chromosome"/>
</dbReference>
<dbReference type="RefSeq" id="WP_022748226.1">
    <property type="nucleotide sequence ID" value="NC_022571.1"/>
</dbReference>
<dbReference type="EMBL" id="CP006721">
    <property type="protein sequence ID" value="AGX44611.1"/>
    <property type="molecule type" value="Genomic_DNA"/>
</dbReference>
<dbReference type="PATRIC" id="fig|1345695.10.peg.1041"/>
<dbReference type="GeneID" id="55476919"/>
<accession>U5MY94</accession>
<protein>
    <submittedName>
        <fullName evidence="2">HNH/ENDO VII superfamily nuclease</fullName>
    </submittedName>
</protein>
<dbReference type="Pfam" id="PF14411">
    <property type="entry name" value="LHH"/>
    <property type="match status" value="1"/>
</dbReference>
<evidence type="ECO:0000313" key="2">
    <source>
        <dbReference type="EMBL" id="AGX44611.1"/>
    </source>
</evidence>
<proteinExistence type="predicted"/>
<gene>
    <name evidence="2" type="ORF">CLSA_c36500</name>
</gene>
<dbReference type="OrthoDB" id="7182479at2"/>